<organism evidence="1 2">
    <name type="scientific">Selenomonas ruminantium</name>
    <dbReference type="NCBI Taxonomy" id="971"/>
    <lineage>
        <taxon>Bacteria</taxon>
        <taxon>Bacillati</taxon>
        <taxon>Bacillota</taxon>
        <taxon>Negativicutes</taxon>
        <taxon>Selenomonadales</taxon>
        <taxon>Selenomonadaceae</taxon>
        <taxon>Selenomonas</taxon>
    </lineage>
</organism>
<evidence type="ECO:0000313" key="1">
    <source>
        <dbReference type="EMBL" id="MBE6086389.1"/>
    </source>
</evidence>
<gene>
    <name evidence="1" type="ORF">E7203_13310</name>
</gene>
<comment type="caution">
    <text evidence="1">The sequence shown here is derived from an EMBL/GenBank/DDBJ whole genome shotgun (WGS) entry which is preliminary data.</text>
</comment>
<evidence type="ECO:0000313" key="2">
    <source>
        <dbReference type="Proteomes" id="UP000772151"/>
    </source>
</evidence>
<dbReference type="AlphaFoldDB" id="A0A927WLZ3"/>
<proteinExistence type="predicted"/>
<dbReference type="EMBL" id="SVCA01000018">
    <property type="protein sequence ID" value="MBE6086389.1"/>
    <property type="molecule type" value="Genomic_DNA"/>
</dbReference>
<accession>A0A927WLZ3</accession>
<dbReference type="Proteomes" id="UP000772151">
    <property type="component" value="Unassembled WGS sequence"/>
</dbReference>
<reference evidence="1" key="1">
    <citation type="submission" date="2019-04" db="EMBL/GenBank/DDBJ databases">
        <title>Evolution of Biomass-Degrading Anaerobic Consortia Revealed by Metagenomics.</title>
        <authorList>
            <person name="Peng X."/>
        </authorList>
    </citation>
    <scope>NUCLEOTIDE SEQUENCE</scope>
    <source>
        <strain evidence="1">SIG242</strain>
    </source>
</reference>
<sequence length="268" mass="31030">MDKERKYLDLVKKSQDEYRNQPKEHKNTRIVLQAAPEGLCREINLYTYWQGFGYAQNSHEIKIKYLLVAQDWGNPSNMSKEFEERIKAMNRGEQDVNYLDKKSIDFQTDANLIELFKVLGYDSIANRRYADLFFTNFCLGYRAGKESGGMTKTLMMKDSGFFKELCDILEPENILCLGRLTFRCVYETLIGQKVSSLTGFTDGYNTFIEKHEPITAECGRVISNIYPLAHCGSMGTMNRNKNLKDDPRVQKDALFLQKEDWGRIKAGR</sequence>
<name>A0A927WLZ3_SELRU</name>
<evidence type="ECO:0008006" key="3">
    <source>
        <dbReference type="Google" id="ProtNLM"/>
    </source>
</evidence>
<protein>
    <recommendedName>
        <fullName evidence="3">Uracil DNA glycosylase superfamily protein</fullName>
    </recommendedName>
</protein>